<dbReference type="Proteomes" id="UP000713222">
    <property type="component" value="Unassembled WGS sequence"/>
</dbReference>
<name>A0A966HLL2_9PROT</name>
<dbReference type="EMBL" id="RGET01000013">
    <property type="protein sequence ID" value="NBN87790.1"/>
    <property type="molecule type" value="Genomic_DNA"/>
</dbReference>
<feature type="active site" evidence="6">
    <location>
        <position position="108"/>
    </location>
</feature>
<comment type="cofactor">
    <cofactor evidence="1">
        <name>Mn(2+)</name>
        <dbReference type="ChEBI" id="CHEBI:29035"/>
    </cofactor>
</comment>
<gene>
    <name evidence="11" type="primary">xth</name>
    <name evidence="10" type="ORF">EBV32_01700</name>
    <name evidence="11" type="ORF">EBX29_02405</name>
</gene>
<dbReference type="SUPFAM" id="SSF56219">
    <property type="entry name" value="DNase I-like"/>
    <property type="match status" value="1"/>
</dbReference>
<sequence length="258" mass="30579">MIISSWNVNSVRVRLNHIIEYLKKNKPSFLLLQEIKTENKNFPYSELKTIGYNSEVHGQKSYNGVAIIYNDKINNVNFNLINDNQEQSRTISVDINYKNELIKIISVYVPNGNPVDTDKYHYKIKWLKSLEEFLIYQNKLKKKIIIGGDFNIIPNEEDVYNPEDWENDALYRTEIRKFFRNILNEGYEDAFRLVNKQPNNYTFWDYQYGSFEKNKGLRIDHFLLSKNISHLIKDVTIDKYTRALERPSDHAPIKLTLA</sequence>
<dbReference type="InterPro" id="IPR020848">
    <property type="entry name" value="AP_endonuclease_F1_CS"/>
</dbReference>
<reference evidence="11" key="1">
    <citation type="submission" date="2018-10" db="EMBL/GenBank/DDBJ databases">
        <title>Iterative Subtractive Binning of Freshwater Chronoseries Metagenomes Recovers Nearly Complete Genomes from over Four Hundred Novel Species.</title>
        <authorList>
            <person name="Rodriguez-R L.M."/>
            <person name="Tsementzi D."/>
            <person name="Luo C."/>
            <person name="Konstantinidis K.T."/>
        </authorList>
    </citation>
    <scope>NUCLEOTIDE SEQUENCE</scope>
    <source>
        <strain evidence="10">WB7_6_001</strain>
        <strain evidence="11">WB8_1A_003</strain>
    </source>
</reference>
<evidence type="ECO:0000256" key="4">
    <source>
        <dbReference type="ARBA" id="ARBA00022801"/>
    </source>
</evidence>
<dbReference type="CDD" id="cd09086">
    <property type="entry name" value="ExoIII-like_AP-endo"/>
    <property type="match status" value="1"/>
</dbReference>
<evidence type="ECO:0000256" key="8">
    <source>
        <dbReference type="PIRSR" id="PIRSR604808-3"/>
    </source>
</evidence>
<feature type="active site" description="Proton donor/acceptor" evidence="6">
    <location>
        <position position="149"/>
    </location>
</feature>
<dbReference type="GO" id="GO:0006281">
    <property type="term" value="P:DNA repair"/>
    <property type="evidence" value="ECO:0007669"/>
    <property type="project" value="InterPro"/>
</dbReference>
<feature type="binding site" evidence="7">
    <location>
        <position position="149"/>
    </location>
    <ligand>
        <name>Mg(2+)</name>
        <dbReference type="ChEBI" id="CHEBI:18420"/>
        <label>1</label>
    </ligand>
</feature>
<feature type="binding site" evidence="7">
    <location>
        <position position="249"/>
    </location>
    <ligand>
        <name>Mg(2+)</name>
        <dbReference type="ChEBI" id="CHEBI:18420"/>
        <label>1</label>
    </ligand>
</feature>
<feature type="binding site" evidence="7">
    <location>
        <position position="250"/>
    </location>
    <ligand>
        <name>Mg(2+)</name>
        <dbReference type="ChEBI" id="CHEBI:18420"/>
        <label>1</label>
    </ligand>
</feature>
<evidence type="ECO:0000313" key="10">
    <source>
        <dbReference type="EMBL" id="NBN87790.1"/>
    </source>
</evidence>
<evidence type="ECO:0000256" key="7">
    <source>
        <dbReference type="PIRSR" id="PIRSR604808-2"/>
    </source>
</evidence>
<feature type="binding site" evidence="7">
    <location>
        <position position="151"/>
    </location>
    <ligand>
        <name>Mg(2+)</name>
        <dbReference type="ChEBI" id="CHEBI:18420"/>
        <label>1</label>
    </ligand>
</feature>
<accession>A0A966HLL2</accession>
<dbReference type="PROSITE" id="PS00728">
    <property type="entry name" value="AP_NUCLEASE_F1_3"/>
    <property type="match status" value="1"/>
</dbReference>
<dbReference type="GO" id="GO:0008311">
    <property type="term" value="F:double-stranded DNA 3'-5' DNA exonuclease activity"/>
    <property type="evidence" value="ECO:0007669"/>
    <property type="project" value="UniProtKB-EC"/>
</dbReference>
<dbReference type="NCBIfam" id="TIGR00195">
    <property type="entry name" value="exoDNase_III"/>
    <property type="match status" value="1"/>
</dbReference>
<evidence type="ECO:0000256" key="5">
    <source>
        <dbReference type="ARBA" id="ARBA00022842"/>
    </source>
</evidence>
<protein>
    <submittedName>
        <fullName evidence="11">Exodeoxyribonuclease III</fullName>
        <ecNumber evidence="11">3.1.11.2</ecNumber>
    </submittedName>
</protein>
<evidence type="ECO:0000259" key="9">
    <source>
        <dbReference type="Pfam" id="PF03372"/>
    </source>
</evidence>
<dbReference type="InterPro" id="IPR004808">
    <property type="entry name" value="AP_endonuc_1"/>
</dbReference>
<feature type="binding site" evidence="7">
    <location>
        <position position="34"/>
    </location>
    <ligand>
        <name>Mg(2+)</name>
        <dbReference type="ChEBI" id="CHEBI:18420"/>
        <label>1</label>
    </ligand>
</feature>
<dbReference type="Pfam" id="PF03372">
    <property type="entry name" value="Exo_endo_phos"/>
    <property type="match status" value="1"/>
</dbReference>
<feature type="domain" description="Endonuclease/exonuclease/phosphatase" evidence="9">
    <location>
        <begin position="5"/>
        <end position="250"/>
    </location>
</feature>
<dbReference type="PROSITE" id="PS51435">
    <property type="entry name" value="AP_NUCLEASE_F1_4"/>
    <property type="match status" value="1"/>
</dbReference>
<dbReference type="NCBIfam" id="TIGR00633">
    <property type="entry name" value="xth"/>
    <property type="match status" value="1"/>
</dbReference>
<dbReference type="Proteomes" id="UP000699985">
    <property type="component" value="Unassembled WGS sequence"/>
</dbReference>
<dbReference type="EMBL" id="RGMI01000092">
    <property type="protein sequence ID" value="NCU50610.1"/>
    <property type="molecule type" value="Genomic_DNA"/>
</dbReference>
<feature type="site" description="Transition state stabilizer" evidence="8">
    <location>
        <position position="151"/>
    </location>
</feature>
<evidence type="ECO:0000256" key="3">
    <source>
        <dbReference type="ARBA" id="ARBA00022723"/>
    </source>
</evidence>
<comment type="similarity">
    <text evidence="2">Belongs to the DNA repair enzymes AP/ExoA family.</text>
</comment>
<dbReference type="EC" id="3.1.11.2" evidence="11"/>
<feature type="site" description="Important for catalytic activity" evidence="8">
    <location>
        <position position="220"/>
    </location>
</feature>
<keyword evidence="4 11" id="KW-0378">Hydrolase</keyword>
<comment type="caution">
    <text evidence="11">The sequence shown here is derived from an EMBL/GenBank/DDBJ whole genome shotgun (WGS) entry which is preliminary data.</text>
</comment>
<evidence type="ECO:0000256" key="2">
    <source>
        <dbReference type="ARBA" id="ARBA00007092"/>
    </source>
</evidence>
<dbReference type="PANTHER" id="PTHR43250:SF2">
    <property type="entry name" value="EXODEOXYRIBONUCLEASE III"/>
    <property type="match status" value="1"/>
</dbReference>
<dbReference type="GO" id="GO:0003677">
    <property type="term" value="F:DNA binding"/>
    <property type="evidence" value="ECO:0007669"/>
    <property type="project" value="InterPro"/>
</dbReference>
<keyword evidence="5 7" id="KW-0460">Magnesium</keyword>
<evidence type="ECO:0000256" key="6">
    <source>
        <dbReference type="PIRSR" id="PIRSR604808-1"/>
    </source>
</evidence>
<dbReference type="InterPro" id="IPR036691">
    <property type="entry name" value="Endo/exonu/phosph_ase_sf"/>
</dbReference>
<organism evidence="11 12">
    <name type="scientific">Candidatus Fonsibacter lacus</name>
    <dbReference type="NCBI Taxonomy" id="2576439"/>
    <lineage>
        <taxon>Bacteria</taxon>
        <taxon>Pseudomonadati</taxon>
        <taxon>Pseudomonadota</taxon>
        <taxon>Alphaproteobacteria</taxon>
        <taxon>Candidatus Pelagibacterales</taxon>
        <taxon>Candidatus Pelagibacterales incertae sedis</taxon>
        <taxon>Candidatus Fonsibacter</taxon>
    </lineage>
</organism>
<dbReference type="InterPro" id="IPR005135">
    <property type="entry name" value="Endo/exonuclease/phosphatase"/>
</dbReference>
<dbReference type="AlphaFoldDB" id="A0A966HLL2"/>
<evidence type="ECO:0000256" key="1">
    <source>
        <dbReference type="ARBA" id="ARBA00001936"/>
    </source>
</evidence>
<evidence type="ECO:0000313" key="12">
    <source>
        <dbReference type="Proteomes" id="UP000699985"/>
    </source>
</evidence>
<feature type="binding site" evidence="7">
    <location>
        <position position="7"/>
    </location>
    <ligand>
        <name>Mg(2+)</name>
        <dbReference type="ChEBI" id="CHEBI:18420"/>
        <label>1</label>
    </ligand>
</feature>
<dbReference type="GO" id="GO:0046872">
    <property type="term" value="F:metal ion binding"/>
    <property type="evidence" value="ECO:0007669"/>
    <property type="project" value="UniProtKB-KW"/>
</dbReference>
<feature type="site" description="Interaction with DNA substrate" evidence="8">
    <location>
        <position position="250"/>
    </location>
</feature>
<keyword evidence="7" id="KW-0464">Manganese</keyword>
<dbReference type="PANTHER" id="PTHR43250">
    <property type="entry name" value="EXODEOXYRIBONUCLEASE III"/>
    <property type="match status" value="1"/>
</dbReference>
<feature type="active site" description="Proton acceptor" evidence="6">
    <location>
        <position position="250"/>
    </location>
</feature>
<dbReference type="InterPro" id="IPR037493">
    <property type="entry name" value="ExoIII-like"/>
</dbReference>
<dbReference type="Gene3D" id="3.60.10.10">
    <property type="entry name" value="Endonuclease/exonuclease/phosphatase"/>
    <property type="match status" value="1"/>
</dbReference>
<proteinExistence type="inferred from homology"/>
<dbReference type="GO" id="GO:0004519">
    <property type="term" value="F:endonuclease activity"/>
    <property type="evidence" value="ECO:0007669"/>
    <property type="project" value="InterPro"/>
</dbReference>
<comment type="cofactor">
    <cofactor evidence="7">
        <name>Mg(2+)</name>
        <dbReference type="ChEBI" id="CHEBI:18420"/>
    </cofactor>
    <cofactor evidence="7">
        <name>Mn(2+)</name>
        <dbReference type="ChEBI" id="CHEBI:29035"/>
    </cofactor>
    <text evidence="7">Probably binds two magnesium or manganese ions per subunit.</text>
</comment>
<evidence type="ECO:0000313" key="11">
    <source>
        <dbReference type="EMBL" id="NCU50610.1"/>
    </source>
</evidence>
<keyword evidence="3 7" id="KW-0479">Metal-binding</keyword>